<sequence>MLYSAYEMMIWLDREKFIHLIMRMQAAGGNSDERCIVKTRAAKALAAAVVVGGSLFATGGTSFAANGYVGNTGGGGEPTAGFGGGRTAVAAERAALAGAAGMCERKAAEGVFADWQYADGSWWSVFNGDCAEYAHGTRLATGGTSFAASGHVGDPGRPGEGVVGFGWGKDWGKDTVSAETAARRQAARYCQPISVAGVFADWPHADGSWSSIFNGECSRGG</sequence>
<comment type="caution">
    <text evidence="1">The sequence shown here is derived from an EMBL/GenBank/DDBJ whole genome shotgun (WGS) entry which is preliminary data.</text>
</comment>
<gene>
    <name evidence="1" type="ORF">E7Y31_09450</name>
</gene>
<dbReference type="Proteomes" id="UP000305282">
    <property type="component" value="Unassembled WGS sequence"/>
</dbReference>
<dbReference type="RefSeq" id="WP_136447849.1">
    <property type="nucleotide sequence ID" value="NZ_CADCWT010000312.1"/>
</dbReference>
<dbReference type="EMBL" id="SSXH01000179">
    <property type="protein sequence ID" value="THJ74764.1"/>
    <property type="molecule type" value="Genomic_DNA"/>
</dbReference>
<dbReference type="AlphaFoldDB" id="A0A4S5EQV1"/>
<protein>
    <submittedName>
        <fullName evidence="1">Uncharacterized protein</fullName>
    </submittedName>
</protein>
<accession>A0A4S5EQV1</accession>
<proteinExistence type="predicted"/>
<evidence type="ECO:0000313" key="1">
    <source>
        <dbReference type="EMBL" id="THJ74764.1"/>
    </source>
</evidence>
<name>A0A4S5EQV1_9ACTN</name>
<organism evidence="1 2">
    <name type="scientific">Candidatus Frankia alpina</name>
    <dbReference type="NCBI Taxonomy" id="2699483"/>
    <lineage>
        <taxon>Bacteria</taxon>
        <taxon>Bacillati</taxon>
        <taxon>Actinomycetota</taxon>
        <taxon>Actinomycetes</taxon>
        <taxon>Frankiales</taxon>
        <taxon>Frankiaceae</taxon>
        <taxon>Frankia</taxon>
    </lineage>
</organism>
<keyword evidence="2" id="KW-1185">Reference proteome</keyword>
<reference evidence="1 2" key="1">
    <citation type="submission" date="2019-04" db="EMBL/GenBank/DDBJ databases">
        <title>Draft genome sequences for three unisolated Alnus-infective Frankia Sp+ strains, AgTrS, AiOr and AvVan, the first sequenced Frankia strains able to sporulate in-planta.</title>
        <authorList>
            <person name="Bethencourt L."/>
            <person name="Vautrin F."/>
            <person name="Taib N."/>
            <person name="Dubost A."/>
            <person name="Castro-Garcia L."/>
            <person name="Imbaud O."/>
            <person name="Abrouk D."/>
            <person name="Fournier P."/>
            <person name="Briolay J."/>
            <person name="Nguyen A."/>
            <person name="Normand P."/>
            <person name="Fernandez M.P."/>
            <person name="Brochier-Armanet C."/>
            <person name="Herrera-Belaroussi A."/>
        </authorList>
    </citation>
    <scope>NUCLEOTIDE SEQUENCE [LARGE SCALE GENOMIC DNA]</scope>
    <source>
        <strain evidence="1 2">AvVan</strain>
    </source>
</reference>
<evidence type="ECO:0000313" key="2">
    <source>
        <dbReference type="Proteomes" id="UP000305282"/>
    </source>
</evidence>